<keyword evidence="6" id="KW-0812">Transmembrane</keyword>
<dbReference type="Gene3D" id="3.40.50.300">
    <property type="entry name" value="P-loop containing nucleotide triphosphate hydrolases"/>
    <property type="match status" value="1"/>
</dbReference>
<evidence type="ECO:0000313" key="8">
    <source>
        <dbReference type="EMBL" id="GLF99662.1"/>
    </source>
</evidence>
<dbReference type="SUPFAM" id="SSF52540">
    <property type="entry name" value="P-loop containing nucleoside triphosphate hydrolases"/>
    <property type="match status" value="1"/>
</dbReference>
<keyword evidence="2" id="KW-0813">Transport</keyword>
<keyword evidence="3" id="KW-0547">Nucleotide-binding</keyword>
<keyword evidence="6" id="KW-1133">Transmembrane helix</keyword>
<feature type="transmembrane region" description="Helical" evidence="6">
    <location>
        <begin position="348"/>
        <end position="365"/>
    </location>
</feature>
<dbReference type="PANTHER" id="PTHR43335:SF4">
    <property type="entry name" value="ABC TRANSPORTER, ATP-BINDING PROTEIN"/>
    <property type="match status" value="1"/>
</dbReference>
<dbReference type="SMART" id="SM00382">
    <property type="entry name" value="AAA"/>
    <property type="match status" value="1"/>
</dbReference>
<feature type="compositionally biased region" description="Pro residues" evidence="5">
    <location>
        <begin position="289"/>
        <end position="311"/>
    </location>
</feature>
<dbReference type="GO" id="GO:0005524">
    <property type="term" value="F:ATP binding"/>
    <property type="evidence" value="ECO:0007669"/>
    <property type="project" value="UniProtKB-KW"/>
</dbReference>
<feature type="region of interest" description="Disordered" evidence="5">
    <location>
        <begin position="281"/>
        <end position="325"/>
    </location>
</feature>
<dbReference type="PANTHER" id="PTHR43335">
    <property type="entry name" value="ABC TRANSPORTER, ATP-BINDING PROTEIN"/>
    <property type="match status" value="1"/>
</dbReference>
<dbReference type="Pfam" id="PF00005">
    <property type="entry name" value="ABC_tran"/>
    <property type="match status" value="1"/>
</dbReference>
<feature type="transmembrane region" description="Helical" evidence="6">
    <location>
        <begin position="555"/>
        <end position="576"/>
    </location>
</feature>
<evidence type="ECO:0000256" key="4">
    <source>
        <dbReference type="ARBA" id="ARBA00022840"/>
    </source>
</evidence>
<name>A0ABQ5PAT0_9ACTN</name>
<dbReference type="EMBL" id="BSBI01000022">
    <property type="protein sequence ID" value="GLF99662.1"/>
    <property type="molecule type" value="Genomic_DNA"/>
</dbReference>
<dbReference type="InterPro" id="IPR027417">
    <property type="entry name" value="P-loop_NTPase"/>
</dbReference>
<evidence type="ECO:0000256" key="5">
    <source>
        <dbReference type="SAM" id="MobiDB-lite"/>
    </source>
</evidence>
<feature type="transmembrane region" description="Helical" evidence="6">
    <location>
        <begin position="491"/>
        <end position="510"/>
    </location>
</feature>
<evidence type="ECO:0000256" key="1">
    <source>
        <dbReference type="ARBA" id="ARBA00005417"/>
    </source>
</evidence>
<keyword evidence="9" id="KW-1185">Reference proteome</keyword>
<keyword evidence="6" id="KW-0472">Membrane</keyword>
<sequence>MGVSSRTRHGREPVVRELTFDVRPGQVTALVGPEGAGKSSTLRLLLGLDEGRGDTHFRGSPLHRLAHPAREVGALLGDVPGHPARTVRSQLRMVGAAVGAPPSRVDGTLAATGLTAHAGRRLDRLSLGMDRRLGIGCALLAEPGTLLLDEPLRGLPPEERSWWYALLRAHAERGGTVLCTTADPREAARFADRVLAIDAGRLVADQDAAAFARSRLRPRVAVRSPHAVRLAGLLQREARAGGRGIEAVTESGGLLSVYGSTCAEVGETAFRHRVLLHRLTDESGDTAPDPSPVPPGDPAPDAPAGTPPEAPRAPRVRPARGGGPLVSAPVRPLRYEVLRMTGVRTAPLVMAGAVVASVILCVLLARSRAASVPLALAGWPALLPLPPAALAAGLVGALSLGEEHRYPALAALHGPLARRLRLLAAKLLVTAVAALLTALLAVGIGAAALALVYGPGSLALPGDAPALLAGWCALAVGCAWAGLLGAGVFRVTAAGVAAVLAVPVAVVPLVREAVDDPGGGPARSAAGLPGRLGELSWTAFPGWADGWPAAGTRLFAQPMGVALVLSLSVLICAYMVTAGRREVLRRP</sequence>
<evidence type="ECO:0000256" key="2">
    <source>
        <dbReference type="ARBA" id="ARBA00022448"/>
    </source>
</evidence>
<protein>
    <submittedName>
        <fullName evidence="8">ATP-binding cassette domain-containing protein</fullName>
    </submittedName>
</protein>
<evidence type="ECO:0000313" key="9">
    <source>
        <dbReference type="Proteomes" id="UP001291653"/>
    </source>
</evidence>
<evidence type="ECO:0000259" key="7">
    <source>
        <dbReference type="PROSITE" id="PS50893"/>
    </source>
</evidence>
<feature type="domain" description="ABC transporter" evidence="7">
    <location>
        <begin position="1"/>
        <end position="224"/>
    </location>
</feature>
<dbReference type="InterPro" id="IPR003439">
    <property type="entry name" value="ABC_transporter-like_ATP-bd"/>
</dbReference>
<evidence type="ECO:0000256" key="6">
    <source>
        <dbReference type="SAM" id="Phobius"/>
    </source>
</evidence>
<reference evidence="8 9" key="1">
    <citation type="submission" date="2022-10" db="EMBL/GenBank/DDBJ databases">
        <title>Draft genome sequence of Streptomyces sp. YSPA8.</title>
        <authorList>
            <person name="Moriuchi R."/>
            <person name="Dohra H."/>
            <person name="Yamamura H."/>
            <person name="Kodani S."/>
        </authorList>
    </citation>
    <scope>NUCLEOTIDE SEQUENCE [LARGE SCALE GENOMIC DNA]</scope>
    <source>
        <strain evidence="8 9">YSPA8</strain>
    </source>
</reference>
<comment type="caution">
    <text evidence="8">The sequence shown here is derived from an EMBL/GenBank/DDBJ whole genome shotgun (WGS) entry which is preliminary data.</text>
</comment>
<accession>A0ABQ5PAT0</accession>
<gene>
    <name evidence="8" type="ORF">SYYSPA8_35215</name>
</gene>
<dbReference type="PROSITE" id="PS50893">
    <property type="entry name" value="ABC_TRANSPORTER_2"/>
    <property type="match status" value="1"/>
</dbReference>
<dbReference type="Proteomes" id="UP001291653">
    <property type="component" value="Unassembled WGS sequence"/>
</dbReference>
<feature type="transmembrane region" description="Helical" evidence="6">
    <location>
        <begin position="464"/>
        <end position="484"/>
    </location>
</feature>
<comment type="similarity">
    <text evidence="1">Belongs to the ABC transporter superfamily.</text>
</comment>
<evidence type="ECO:0000256" key="3">
    <source>
        <dbReference type="ARBA" id="ARBA00022741"/>
    </source>
</evidence>
<proteinExistence type="inferred from homology"/>
<feature type="transmembrane region" description="Helical" evidence="6">
    <location>
        <begin position="422"/>
        <end position="452"/>
    </location>
</feature>
<keyword evidence="4 8" id="KW-0067">ATP-binding</keyword>
<dbReference type="InterPro" id="IPR003593">
    <property type="entry name" value="AAA+_ATPase"/>
</dbReference>
<organism evidence="8 9">
    <name type="scientific">Streptomyces yaizuensis</name>
    <dbReference type="NCBI Taxonomy" id="2989713"/>
    <lineage>
        <taxon>Bacteria</taxon>
        <taxon>Bacillati</taxon>
        <taxon>Actinomycetota</taxon>
        <taxon>Actinomycetes</taxon>
        <taxon>Kitasatosporales</taxon>
        <taxon>Streptomycetaceae</taxon>
        <taxon>Streptomyces</taxon>
    </lineage>
</organism>